<dbReference type="InterPro" id="IPR028995">
    <property type="entry name" value="Glyco_hydro_57/38_cen_sf"/>
</dbReference>
<gene>
    <name evidence="6" type="ORF">D5281_14965</name>
</gene>
<organism evidence="6 7">
    <name type="scientific">Parablautia muri</name>
    <dbReference type="NCBI Taxonomy" id="2320879"/>
    <lineage>
        <taxon>Bacteria</taxon>
        <taxon>Bacillati</taxon>
        <taxon>Bacillota</taxon>
        <taxon>Clostridia</taxon>
        <taxon>Lachnospirales</taxon>
        <taxon>Lachnospiraceae</taxon>
        <taxon>Parablautia</taxon>
    </lineage>
</organism>
<dbReference type="AlphaFoldDB" id="A0A9X5BJ49"/>
<keyword evidence="2" id="KW-0479">Metal-binding</keyword>
<accession>A0A9X5BJ49</accession>
<comment type="similarity">
    <text evidence="1">Belongs to the glycosyl hydrolase 38 family.</text>
</comment>
<dbReference type="InterPro" id="IPR011682">
    <property type="entry name" value="Glyco_hydro_38_C"/>
</dbReference>
<dbReference type="RefSeq" id="WP_160560918.1">
    <property type="nucleotide sequence ID" value="NZ_QZDT01000025.1"/>
</dbReference>
<comment type="caution">
    <text evidence="6">The sequence shown here is derived from an EMBL/GenBank/DDBJ whole genome shotgun (WGS) entry which is preliminary data.</text>
</comment>
<dbReference type="InterPro" id="IPR041147">
    <property type="entry name" value="GH38_C"/>
</dbReference>
<dbReference type="GO" id="GO:0030246">
    <property type="term" value="F:carbohydrate binding"/>
    <property type="evidence" value="ECO:0007669"/>
    <property type="project" value="InterPro"/>
</dbReference>
<dbReference type="EMBL" id="QZDT01000025">
    <property type="protein sequence ID" value="NBJ93862.1"/>
    <property type="molecule type" value="Genomic_DNA"/>
</dbReference>
<dbReference type="InterPro" id="IPR054723">
    <property type="entry name" value="Ams1-like_N"/>
</dbReference>
<dbReference type="SUPFAM" id="SSF74650">
    <property type="entry name" value="Galactose mutarotase-like"/>
    <property type="match status" value="1"/>
</dbReference>
<dbReference type="InterPro" id="IPR011330">
    <property type="entry name" value="Glyco_hydro/deAcase_b/a-brl"/>
</dbReference>
<evidence type="ECO:0000256" key="2">
    <source>
        <dbReference type="ARBA" id="ARBA00022723"/>
    </source>
</evidence>
<feature type="domain" description="Glycoside hydrolase family 38 central" evidence="5">
    <location>
        <begin position="524"/>
        <end position="601"/>
    </location>
</feature>
<dbReference type="Pfam" id="PF01074">
    <property type="entry name" value="Glyco_hydro_38N"/>
    <property type="match status" value="1"/>
</dbReference>
<dbReference type="Pfam" id="PF17677">
    <property type="entry name" value="Glyco_hydro38C2"/>
    <property type="match status" value="1"/>
</dbReference>
<dbReference type="PANTHER" id="PTHR46017">
    <property type="entry name" value="ALPHA-MANNOSIDASE 2C1"/>
    <property type="match status" value="1"/>
</dbReference>
<dbReference type="GO" id="GO:0046872">
    <property type="term" value="F:metal ion binding"/>
    <property type="evidence" value="ECO:0007669"/>
    <property type="project" value="UniProtKB-KW"/>
</dbReference>
<dbReference type="SMART" id="SM00872">
    <property type="entry name" value="Alpha-mann_mid"/>
    <property type="match status" value="1"/>
</dbReference>
<dbReference type="InterPro" id="IPR000602">
    <property type="entry name" value="Glyco_hydro_38_N"/>
</dbReference>
<dbReference type="SUPFAM" id="SSF88713">
    <property type="entry name" value="Glycoside hydrolase/deacetylase"/>
    <property type="match status" value="1"/>
</dbReference>
<dbReference type="Pfam" id="PF07748">
    <property type="entry name" value="Glyco_hydro_38C"/>
    <property type="match status" value="1"/>
</dbReference>
<evidence type="ECO:0000256" key="3">
    <source>
        <dbReference type="ARBA" id="ARBA00022801"/>
    </source>
</evidence>
<dbReference type="SUPFAM" id="SSF88688">
    <property type="entry name" value="Families 57/38 glycoside transferase middle domain"/>
    <property type="match status" value="1"/>
</dbReference>
<keyword evidence="3" id="KW-0378">Hydrolase</keyword>
<dbReference type="Gene3D" id="2.70.98.30">
    <property type="entry name" value="Golgi alpha-mannosidase II, domain 4"/>
    <property type="match status" value="1"/>
</dbReference>
<dbReference type="FunFam" id="1.20.1270.50:FF:000004">
    <property type="entry name" value="alpha-mannosidase 2C1 isoform X1"/>
    <property type="match status" value="1"/>
</dbReference>
<dbReference type="Pfam" id="PF22907">
    <property type="entry name" value="Ams1-like_1st"/>
    <property type="match status" value="1"/>
</dbReference>
<dbReference type="InterPro" id="IPR011013">
    <property type="entry name" value="Gal_mutarotase_sf_dom"/>
</dbReference>
<keyword evidence="7" id="KW-1185">Reference proteome</keyword>
<sequence>MKLMHSEWQGRLEHWIRTLKDDFYEPLGEISWEAFRTMDHLFLEEVQNKAFEPVSPGFTWGNIWEYCWFRGSVCLPERAKGQRIVMDLQPEGESTLFVNGKSFGTYRASWVLEPHHYIEDNVLTACAQGGECFEVMMETYAGHYFPDAASGGCATGPVLPGAYMDPATEGARRTLGKSTFGIWNEAAYQLYMDVDTLNRLLGTLDEKSLRAAKIAKALEQFTLTVDFEQPKEGRIASYLKAREELRPVMEAKNGSTAPVFYAIGNAHLDLAWLWPMQETHRKTERTFAAQLRLIEEYPEYKFIQSQPASYEMCRKYYPELFERIKEAVKGGQWIADGAMWVEPDTNMASGEALIRQLVHGKRYYKEVFNVDSKVLWLPDTFGYTAALPQILKGCGVDYLVTQKIFWSYNEGDQFPYHYFTWQGMDGSEVVSFLPTSYTYRTDPTEANRVWKERTQLQDLDAFLMPYGYGDGGGGPARDYVEYAKRQEDLEGSVKMKMAGPMEFFEDMEKQGGPANTYVGELYFSAHRGTYTSQALVKKNNRQCELAMRELEMWSSLALCHGLQYELSEADALWKEVLLHQFHDILPGSSIGRVYEEAAKAQEQILEKADGLKAKAFEKLTDQTKERAVTVWNSLSFEREALVELPESFKEGAQTLEGEYLPVQQTEDGVKALVRIPSCGAVSVVPLSGNESKEKAAEKAVAVKIDGADFVLENSKVKARVNGKGEVISFVRKESGREFAAAPLNSLHLYKDVPRLFDAWDIDSNYIDQEVEALRDAKVEIAGEGLEAVLKVSGKISESSFVQYIRLAADSNRLVFETEVDWKELHRLLKTAFPVNVYAENAINEMQFGYVERPAHRSKLYDKDRFEVCNHRYSAFCDGSHGAAVLNDCKYGISMNGNALELTLLRAASTPEMRADNGVHTFTYAFTAWEGSFAESDVVRQGYELNVKPQVSPGAVESFSGVSIDRENVILDTMKPAEDGSGDVILRLYEAKKAAVDAEISLGFKAGKAYLCDMLENILEEVDIADGKMKLPFRVFEIKTVRVELAK</sequence>
<keyword evidence="4" id="KW-0326">Glycosidase</keyword>
<dbReference type="InterPro" id="IPR027291">
    <property type="entry name" value="Glyco_hydro_38_N_sf"/>
</dbReference>
<dbReference type="GO" id="GO:0009313">
    <property type="term" value="P:oligosaccharide catabolic process"/>
    <property type="evidence" value="ECO:0007669"/>
    <property type="project" value="TreeGrafter"/>
</dbReference>
<dbReference type="OrthoDB" id="9772207at2"/>
<dbReference type="InterPro" id="IPR037094">
    <property type="entry name" value="Glyco_hydro_38_cen_sf"/>
</dbReference>
<dbReference type="GO" id="GO:0004559">
    <property type="term" value="F:alpha-mannosidase activity"/>
    <property type="evidence" value="ECO:0007669"/>
    <property type="project" value="InterPro"/>
</dbReference>
<evidence type="ECO:0000259" key="5">
    <source>
        <dbReference type="SMART" id="SM00872"/>
    </source>
</evidence>
<dbReference type="GO" id="GO:0006013">
    <property type="term" value="P:mannose metabolic process"/>
    <property type="evidence" value="ECO:0007669"/>
    <property type="project" value="InterPro"/>
</dbReference>
<dbReference type="CDD" id="cd10789">
    <property type="entry name" value="GH38N_AMII_ER_cytosolic"/>
    <property type="match status" value="1"/>
</dbReference>
<protein>
    <submittedName>
        <fullName evidence="6">Alpha-mannosidase</fullName>
    </submittedName>
</protein>
<dbReference type="InterPro" id="IPR015341">
    <property type="entry name" value="Glyco_hydro_38_cen"/>
</dbReference>
<dbReference type="Proteomes" id="UP001154420">
    <property type="component" value="Unassembled WGS sequence"/>
</dbReference>
<dbReference type="Gene3D" id="1.20.1270.50">
    <property type="entry name" value="Glycoside hydrolase family 38, central domain"/>
    <property type="match status" value="1"/>
</dbReference>
<dbReference type="PANTHER" id="PTHR46017:SF1">
    <property type="entry name" value="ALPHA-MANNOSIDASE 2C1"/>
    <property type="match status" value="1"/>
</dbReference>
<evidence type="ECO:0000313" key="7">
    <source>
        <dbReference type="Proteomes" id="UP001154420"/>
    </source>
</evidence>
<name>A0A9X5BJ49_9FIRM</name>
<evidence type="ECO:0000313" key="6">
    <source>
        <dbReference type="EMBL" id="NBJ93862.1"/>
    </source>
</evidence>
<reference evidence="6" key="1">
    <citation type="submission" date="2018-09" db="EMBL/GenBank/DDBJ databases">
        <title>Murine metabolic-syndrome-specific gut microbial biobank.</title>
        <authorList>
            <person name="Liu C."/>
        </authorList>
    </citation>
    <scope>NUCLEOTIDE SEQUENCE</scope>
    <source>
        <strain evidence="6">D42-62</strain>
    </source>
</reference>
<evidence type="ECO:0000256" key="1">
    <source>
        <dbReference type="ARBA" id="ARBA00009792"/>
    </source>
</evidence>
<proteinExistence type="inferred from homology"/>
<evidence type="ECO:0000256" key="4">
    <source>
        <dbReference type="ARBA" id="ARBA00023295"/>
    </source>
</evidence>
<dbReference type="Pfam" id="PF09261">
    <property type="entry name" value="Alpha-mann_mid"/>
    <property type="match status" value="1"/>
</dbReference>
<dbReference type="Gene3D" id="3.20.110.10">
    <property type="entry name" value="Glycoside hydrolase 38, N terminal domain"/>
    <property type="match status" value="1"/>
</dbReference>